<name>A0A6V7WKC5_MELEN</name>
<keyword evidence="1" id="KW-0175">Coiled coil</keyword>
<dbReference type="EMBL" id="CAJEWN010000638">
    <property type="protein sequence ID" value="CAD2187436.1"/>
    <property type="molecule type" value="Genomic_DNA"/>
</dbReference>
<dbReference type="AlphaFoldDB" id="A0A6V7WKC5"/>
<feature type="compositionally biased region" description="Low complexity" evidence="2">
    <location>
        <begin position="158"/>
        <end position="169"/>
    </location>
</feature>
<evidence type="ECO:0000256" key="2">
    <source>
        <dbReference type="SAM" id="MobiDB-lite"/>
    </source>
</evidence>
<evidence type="ECO:0000256" key="3">
    <source>
        <dbReference type="SAM" id="Phobius"/>
    </source>
</evidence>
<protein>
    <submittedName>
        <fullName evidence="4">Uncharacterized protein</fullName>
    </submittedName>
</protein>
<sequence>MKSKNYFFIFLFFSTKFAFIFMMNNDGIEEELNNTANLMSNLSLDRNTQQHIHNLYHRLNQITREIGQINNLLSNARAEYASIMNRDPENFEEEEREQLFLANELERKYAQLEANKENLEKNKVDIQKQLLKIKDDELSKSMSNLSINHKKDRGSGGSSSSSSTRFRRG</sequence>
<keyword evidence="3" id="KW-0472">Membrane</keyword>
<keyword evidence="3" id="KW-0812">Transmembrane</keyword>
<organism evidence="4 5">
    <name type="scientific">Meloidogyne enterolobii</name>
    <name type="common">Root-knot nematode worm</name>
    <name type="synonym">Meloidogyne mayaguensis</name>
    <dbReference type="NCBI Taxonomy" id="390850"/>
    <lineage>
        <taxon>Eukaryota</taxon>
        <taxon>Metazoa</taxon>
        <taxon>Ecdysozoa</taxon>
        <taxon>Nematoda</taxon>
        <taxon>Chromadorea</taxon>
        <taxon>Rhabditida</taxon>
        <taxon>Tylenchina</taxon>
        <taxon>Tylenchomorpha</taxon>
        <taxon>Tylenchoidea</taxon>
        <taxon>Meloidogynidae</taxon>
        <taxon>Meloidogyninae</taxon>
        <taxon>Meloidogyne</taxon>
    </lineage>
</organism>
<proteinExistence type="predicted"/>
<feature type="coiled-coil region" evidence="1">
    <location>
        <begin position="59"/>
        <end position="136"/>
    </location>
</feature>
<keyword evidence="3" id="KW-1133">Transmembrane helix</keyword>
<accession>A0A6V7WKC5</accession>
<evidence type="ECO:0000313" key="4">
    <source>
        <dbReference type="EMBL" id="CAD2187436.1"/>
    </source>
</evidence>
<feature type="transmembrane region" description="Helical" evidence="3">
    <location>
        <begin position="6"/>
        <end position="23"/>
    </location>
</feature>
<feature type="region of interest" description="Disordered" evidence="2">
    <location>
        <begin position="142"/>
        <end position="169"/>
    </location>
</feature>
<evidence type="ECO:0000256" key="1">
    <source>
        <dbReference type="SAM" id="Coils"/>
    </source>
</evidence>
<gene>
    <name evidence="4" type="ORF">MENT_LOCUS40023</name>
</gene>
<dbReference type="Proteomes" id="UP000580250">
    <property type="component" value="Unassembled WGS sequence"/>
</dbReference>
<reference evidence="4 5" key="1">
    <citation type="submission" date="2020-08" db="EMBL/GenBank/DDBJ databases">
        <authorList>
            <person name="Koutsovoulos G."/>
            <person name="Danchin GJ E."/>
        </authorList>
    </citation>
    <scope>NUCLEOTIDE SEQUENCE [LARGE SCALE GENOMIC DNA]</scope>
</reference>
<comment type="caution">
    <text evidence="4">The sequence shown here is derived from an EMBL/GenBank/DDBJ whole genome shotgun (WGS) entry which is preliminary data.</text>
</comment>
<evidence type="ECO:0000313" key="5">
    <source>
        <dbReference type="Proteomes" id="UP000580250"/>
    </source>
</evidence>